<protein>
    <recommendedName>
        <fullName evidence="1">Phospholipase C/D domain-containing protein</fullName>
    </recommendedName>
</protein>
<accession>A0ABQ1GJN1</accession>
<evidence type="ECO:0000313" key="3">
    <source>
        <dbReference type="Proteomes" id="UP000609323"/>
    </source>
</evidence>
<reference evidence="3" key="1">
    <citation type="journal article" date="2019" name="Int. J. Syst. Evol. Microbiol.">
        <title>The Global Catalogue of Microorganisms (GCM) 10K type strain sequencing project: providing services to taxonomists for standard genome sequencing and annotation.</title>
        <authorList>
            <consortium name="The Broad Institute Genomics Platform"/>
            <consortium name="The Broad Institute Genome Sequencing Center for Infectious Disease"/>
            <person name="Wu L."/>
            <person name="Ma J."/>
        </authorList>
    </citation>
    <scope>NUCLEOTIDE SEQUENCE [LARGE SCALE GENOMIC DNA]</scope>
    <source>
        <strain evidence="3">CGMCC 1.15044</strain>
    </source>
</reference>
<proteinExistence type="predicted"/>
<dbReference type="InterPro" id="IPR029002">
    <property type="entry name" value="PLPC/GPLD1"/>
</dbReference>
<organism evidence="2 3">
    <name type="scientific">Paenibacillus physcomitrellae</name>
    <dbReference type="NCBI Taxonomy" id="1619311"/>
    <lineage>
        <taxon>Bacteria</taxon>
        <taxon>Bacillati</taxon>
        <taxon>Bacillota</taxon>
        <taxon>Bacilli</taxon>
        <taxon>Bacillales</taxon>
        <taxon>Paenibacillaceae</taxon>
        <taxon>Paenibacillus</taxon>
    </lineage>
</organism>
<name>A0ABQ1GJN1_9BACL</name>
<gene>
    <name evidence="2" type="ORF">GCM10010917_32880</name>
</gene>
<dbReference type="Proteomes" id="UP000609323">
    <property type="component" value="Unassembled WGS sequence"/>
</dbReference>
<evidence type="ECO:0000259" key="1">
    <source>
        <dbReference type="Pfam" id="PF00882"/>
    </source>
</evidence>
<comment type="caution">
    <text evidence="2">The sequence shown here is derived from an EMBL/GenBank/DDBJ whole genome shotgun (WGS) entry which is preliminary data.</text>
</comment>
<dbReference type="Pfam" id="PF00882">
    <property type="entry name" value="Zn_dep_PLPC"/>
    <property type="match status" value="1"/>
</dbReference>
<keyword evidence="3" id="KW-1185">Reference proteome</keyword>
<evidence type="ECO:0000313" key="2">
    <source>
        <dbReference type="EMBL" id="GGA44973.1"/>
    </source>
</evidence>
<feature type="domain" description="Phospholipase C/D" evidence="1">
    <location>
        <begin position="6"/>
        <end position="153"/>
    </location>
</feature>
<sequence length="319" mass="37346">MPTIWMHIEYGRRLAEEFRGQLSFLHGLEENRVLYQLGCQGPDFLLYHRFLPWYRKSSAARLGDLIHRQSCGPVLIEFWQRTRSLPVYLRGSAQIYFLGFLTHHLLDRNMHPYINWRAGYKQRHHQRFEVALDTVFMKEFKGINTWQTDTSKEIDVGPRLPAHIHDILHQTAMSWFPEMSIDAENWQGAYKDMLLAHKCLYDPAGWKKAIIRGPIHKLFYQPLSAEEEEHDYLNLKHTSWHHSALYSEVRSDSVWDLWDQALEEGRLVFHTLADFISAPTASEASRHLGNLSLVLGNRSYDTGKNCGSNLVNLYAEPIW</sequence>
<dbReference type="EMBL" id="BMHF01000012">
    <property type="protein sequence ID" value="GGA44973.1"/>
    <property type="molecule type" value="Genomic_DNA"/>
</dbReference>
<dbReference type="RefSeq" id="WP_094095934.1">
    <property type="nucleotide sequence ID" value="NZ_BMHF01000012.1"/>
</dbReference>